<comment type="caution">
    <text evidence="21">The sequence shown here is derived from an EMBL/GenBank/DDBJ whole genome shotgun (WGS) entry which is preliminary data.</text>
</comment>
<keyword evidence="10" id="KW-0482">Metalloprotease</keyword>
<evidence type="ECO:0000256" key="3">
    <source>
        <dbReference type="ARBA" id="ARBA00007261"/>
    </source>
</evidence>
<comment type="function">
    <text evidence="2">Endopeptidase that degrades small peptides of less than 7 kDa, such as glucagon and insulin.</text>
</comment>
<dbReference type="EMBL" id="JAUGZK010000005">
    <property type="protein sequence ID" value="MEE2024416.1"/>
    <property type="molecule type" value="Genomic_DNA"/>
</dbReference>
<dbReference type="PANTHER" id="PTHR43690:SF18">
    <property type="entry name" value="INSULIN-DEGRADING ENZYME-RELATED"/>
    <property type="match status" value="1"/>
</dbReference>
<evidence type="ECO:0000256" key="9">
    <source>
        <dbReference type="ARBA" id="ARBA00022833"/>
    </source>
</evidence>
<dbReference type="InterPro" id="IPR001431">
    <property type="entry name" value="Pept_M16_Zn_BS"/>
</dbReference>
<dbReference type="Pfam" id="PF05193">
    <property type="entry name" value="Peptidase_M16_C"/>
    <property type="match status" value="1"/>
</dbReference>
<evidence type="ECO:0000256" key="5">
    <source>
        <dbReference type="ARBA" id="ARBA00017565"/>
    </source>
</evidence>
<keyword evidence="9" id="KW-0862">Zinc</keyword>
<keyword evidence="16" id="KW-0732">Signal</keyword>
<dbReference type="Pfam" id="PF16187">
    <property type="entry name" value="Peptidase_M16_M"/>
    <property type="match status" value="1"/>
</dbReference>
<evidence type="ECO:0000313" key="21">
    <source>
        <dbReference type="EMBL" id="MEE2024416.1"/>
    </source>
</evidence>
<evidence type="ECO:0000256" key="14">
    <source>
        <dbReference type="RuleBase" id="RU004447"/>
    </source>
</evidence>
<keyword evidence="8" id="KW-0378">Hydrolase</keyword>
<evidence type="ECO:0000256" key="13">
    <source>
        <dbReference type="ARBA" id="ARBA00033450"/>
    </source>
</evidence>
<sequence length="958" mass="108094">MMKKHSFTLSTVSLALIIAGSSVVLLNGCSSAPTHTIAVEQPAAQSIITSPNDARQYKAITLPNQLQVVLVSDPAAEKSSAALSVDAGWLNDPKEQQGLAHFLEHMLFMGTERFPDPDGFINFMSQHGGTYNAFTNQLTNYMFEINYSHFDEALDRFSDFFKSPLLLPDYIEKERHAVHSEWSMMRTQDGWAMLALAAKLLGDHPSNQFWVGNLDTLSDKEGSKLHDELLAFYQNYYSANRMQLVLISPQPLPDMQLLAQRFFADIENKDLASPRPSHCINFEQHGPRLVHFVPNTEMQQVRLGFTIKNNLEQFASKPNEFLAHLIRSEMPGTPAQQLKAMGLVDAVSVDYDPKFYGNYGHFNINIALTAAGMQQRDAITAIFMQYLELIRQQGVNERYYQEIRTSLQNQFHFLEKRDGFGYAAQLSSAMQYYPVTSVVSAPFQYDGFDAEAINTLLAQLVPERLTVWHISQQEPAEQELTFFQARYSVQPIGEEQLQAWQQPLLPLSLPALNRFQPESFAVQHSDYSQPTQVLNEDGVEAWLMGSEHFSDQPRGHLLMQWHQPTAKTTAQDAVMHGLWQLIFMITNQALLQEASAAGMQLQPEGEEYDLVWRLAGFTDKQPELVQDIGRLLASEVSAQQFAQGMDLLQRQLRSFEQQMQARQASEWMRTTMLGGRFELSAMLEASNQVSLEQLNAYIQQTLAASQLRVLAQGNYSQADVVAIAQSLRGSQQTEHAYQISPRWQPKAGERLLVLRSSPQDDSSLVRTQLLPNAGVSGQAAAKVLSGHLHQAFFNQLRTEEGLGYVVQAGELPYNEHAGVVFYIQSPVLSAEQLQQRVERFLQEYSAQVAALTEEEFNRLKESQLLELRRAPNNLTEEFASMRTDWLRNRLGFDSKARLTAAVEALTLPKLQHFYQQVALSEQAAALQVILQGQSQEQDFTPLPGFKALDDLAEFHQGF</sequence>
<comment type="cofactor">
    <cofactor evidence="1">
        <name>Zn(2+)</name>
        <dbReference type="ChEBI" id="CHEBI:29105"/>
    </cofactor>
</comment>
<dbReference type="Pfam" id="PF22456">
    <property type="entry name" value="PqqF-like_C_4"/>
    <property type="match status" value="1"/>
</dbReference>
<evidence type="ECO:0000256" key="15">
    <source>
        <dbReference type="SAM" id="Coils"/>
    </source>
</evidence>
<evidence type="ECO:0000256" key="12">
    <source>
        <dbReference type="ARBA" id="ARBA00031184"/>
    </source>
</evidence>
<feature type="domain" description="Peptidase M16 N-terminal" evidence="17">
    <location>
        <begin position="68"/>
        <end position="202"/>
    </location>
</feature>
<keyword evidence="22" id="KW-1185">Reference proteome</keyword>
<evidence type="ECO:0000256" key="10">
    <source>
        <dbReference type="ARBA" id="ARBA00023049"/>
    </source>
</evidence>
<evidence type="ECO:0000256" key="11">
    <source>
        <dbReference type="ARBA" id="ARBA00029597"/>
    </source>
</evidence>
<dbReference type="InterPro" id="IPR054734">
    <property type="entry name" value="PqqF-like_C_4"/>
</dbReference>
<dbReference type="InterPro" id="IPR011765">
    <property type="entry name" value="Pept_M16_N"/>
</dbReference>
<dbReference type="InterPro" id="IPR007863">
    <property type="entry name" value="Peptidase_M16_C"/>
</dbReference>
<feature type="domain" description="Coenzyme PQQ synthesis protein F-like C-terminal lobe" evidence="20">
    <location>
        <begin position="784"/>
        <end position="879"/>
    </location>
</feature>
<dbReference type="Proteomes" id="UP001339167">
    <property type="component" value="Unassembled WGS sequence"/>
</dbReference>
<evidence type="ECO:0000259" key="19">
    <source>
        <dbReference type="Pfam" id="PF16187"/>
    </source>
</evidence>
<organism evidence="21 22">
    <name type="scientific">Alkalimonas mucilaginosa</name>
    <dbReference type="NCBI Taxonomy" id="3057676"/>
    <lineage>
        <taxon>Bacteria</taxon>
        <taxon>Pseudomonadati</taxon>
        <taxon>Pseudomonadota</taxon>
        <taxon>Gammaproteobacteria</taxon>
        <taxon>Alkalimonas</taxon>
    </lineage>
</organism>
<evidence type="ECO:0000256" key="1">
    <source>
        <dbReference type="ARBA" id="ARBA00001947"/>
    </source>
</evidence>
<dbReference type="InterPro" id="IPR011249">
    <property type="entry name" value="Metalloenz_LuxS/M16"/>
</dbReference>
<reference evidence="21 22" key="1">
    <citation type="submission" date="2023-06" db="EMBL/GenBank/DDBJ databases">
        <title>Alkalimonas sp., MEB004 an alkaliphilic bacterium isolated from Lonar Lake, India.</title>
        <authorList>
            <person name="Joshi A."/>
            <person name="Thite S."/>
        </authorList>
    </citation>
    <scope>NUCLEOTIDE SEQUENCE [LARGE SCALE GENOMIC DNA]</scope>
    <source>
        <strain evidence="21 22">MEB004</strain>
    </source>
</reference>
<evidence type="ECO:0000259" key="17">
    <source>
        <dbReference type="Pfam" id="PF00675"/>
    </source>
</evidence>
<feature type="signal peptide" evidence="16">
    <location>
        <begin position="1"/>
        <end position="26"/>
    </location>
</feature>
<evidence type="ECO:0000313" key="22">
    <source>
        <dbReference type="Proteomes" id="UP001339167"/>
    </source>
</evidence>
<dbReference type="InterPro" id="IPR032632">
    <property type="entry name" value="Peptidase_M16_M"/>
</dbReference>
<dbReference type="PROSITE" id="PS00143">
    <property type="entry name" value="INSULINASE"/>
    <property type="match status" value="1"/>
</dbReference>
<feature type="chain" id="PRO_5046197928" description="Protease 3" evidence="16">
    <location>
        <begin position="27"/>
        <end position="958"/>
    </location>
</feature>
<protein>
    <recommendedName>
        <fullName evidence="5">Protease 3</fullName>
        <ecNumber evidence="4">3.4.24.55</ecNumber>
    </recommendedName>
    <alternativeName>
        <fullName evidence="13">Pitrilysin</fullName>
    </alternativeName>
    <alternativeName>
        <fullName evidence="12">Protease III</fullName>
    </alternativeName>
    <alternativeName>
        <fullName evidence="11">Protease pi</fullName>
    </alternativeName>
</protein>
<evidence type="ECO:0000259" key="20">
    <source>
        <dbReference type="Pfam" id="PF22456"/>
    </source>
</evidence>
<dbReference type="Gene3D" id="3.30.830.10">
    <property type="entry name" value="Metalloenzyme, LuxS/M16 peptidase-like"/>
    <property type="match status" value="4"/>
</dbReference>
<proteinExistence type="inferred from homology"/>
<evidence type="ECO:0000256" key="8">
    <source>
        <dbReference type="ARBA" id="ARBA00022801"/>
    </source>
</evidence>
<dbReference type="Pfam" id="PF00675">
    <property type="entry name" value="Peptidase_M16"/>
    <property type="match status" value="1"/>
</dbReference>
<evidence type="ECO:0000256" key="2">
    <source>
        <dbReference type="ARBA" id="ARBA00002184"/>
    </source>
</evidence>
<dbReference type="RefSeq" id="WP_330087748.1">
    <property type="nucleotide sequence ID" value="NZ_JAUGZK010000005.1"/>
</dbReference>
<evidence type="ECO:0000256" key="16">
    <source>
        <dbReference type="SAM" id="SignalP"/>
    </source>
</evidence>
<evidence type="ECO:0000256" key="6">
    <source>
        <dbReference type="ARBA" id="ARBA00022670"/>
    </source>
</evidence>
<evidence type="ECO:0000256" key="7">
    <source>
        <dbReference type="ARBA" id="ARBA00022723"/>
    </source>
</evidence>
<keyword evidence="6" id="KW-0645">Protease</keyword>
<feature type="domain" description="Peptidase M16 C-terminal" evidence="18">
    <location>
        <begin position="226"/>
        <end position="407"/>
    </location>
</feature>
<feature type="coiled-coil region" evidence="15">
    <location>
        <begin position="638"/>
        <end position="665"/>
    </location>
</feature>
<accession>A0ABU7JFF1</accession>
<dbReference type="EC" id="3.4.24.55" evidence="4"/>
<keyword evidence="15" id="KW-0175">Coiled coil</keyword>
<comment type="similarity">
    <text evidence="3 14">Belongs to the peptidase M16 family.</text>
</comment>
<keyword evidence="7" id="KW-0479">Metal-binding</keyword>
<dbReference type="InterPro" id="IPR050626">
    <property type="entry name" value="Peptidase_M16"/>
</dbReference>
<evidence type="ECO:0000259" key="18">
    <source>
        <dbReference type="Pfam" id="PF05193"/>
    </source>
</evidence>
<dbReference type="PANTHER" id="PTHR43690">
    <property type="entry name" value="NARDILYSIN"/>
    <property type="match status" value="1"/>
</dbReference>
<gene>
    <name evidence="21" type="ORF">QWF21_09165</name>
</gene>
<evidence type="ECO:0000256" key="4">
    <source>
        <dbReference type="ARBA" id="ARBA00012449"/>
    </source>
</evidence>
<dbReference type="SUPFAM" id="SSF63411">
    <property type="entry name" value="LuxS/MPP-like metallohydrolase"/>
    <property type="match status" value="4"/>
</dbReference>
<name>A0ABU7JFF1_9GAMM</name>
<feature type="domain" description="Peptidase M16 middle/third" evidence="19">
    <location>
        <begin position="411"/>
        <end position="685"/>
    </location>
</feature>